<evidence type="ECO:0008006" key="6">
    <source>
        <dbReference type="Google" id="ProtNLM"/>
    </source>
</evidence>
<sequence>MIMAICRLVVTNLKRRPSNPLFQYKALFSLSVYRSFSVDTINEPFNNHRDTGIYKVKKSELLRLKKSNGDATALLEKWTRGGRNVSSSQLRSVCRRLVEARRYDQALQIMNWIETEGSSFRMSAADYALRMRVIIEVHGLVVAEEYFKQLPSFVAQKAACLPLLNGFVKQRNIDKAEAFMREMNDLALLVTPHPFNEMMKLYIATSQYEKVHLVILEMKRNQIPRNVLSYNLWMSACGGANQLSKAEMVFKEMMSDENVKVGWSSLASLADVYIRSGLVAKALMVLNDAEKKLSVGGRLGYFFIITLYGKLKNKGGVLRVWDGSKRVGGRITCANYMCVLSCLVRMDALMEAEEVFKEWESSSGYYDIRVSNVLLGAYVRCGLIEKAESLHLHTLERGGCPNYKTWEILMEGWVKCRKMVKAIDAMKNGFSMLSQCKWRPSHDILMHIAEHFEKNGSLENASEYIKIVHEFGLASLPLYRLLLRMHLCAGRPPFDIIKMMKKDEIEMDDETSALIQAFTS</sequence>
<feature type="repeat" description="PPR" evidence="3">
    <location>
        <begin position="226"/>
        <end position="260"/>
    </location>
</feature>
<comment type="caution">
    <text evidence="4">The sequence shown here is derived from an EMBL/GenBank/DDBJ whole genome shotgun (WGS) entry which is preliminary data.</text>
</comment>
<evidence type="ECO:0000256" key="1">
    <source>
        <dbReference type="ARBA" id="ARBA00007626"/>
    </source>
</evidence>
<evidence type="ECO:0000313" key="4">
    <source>
        <dbReference type="EMBL" id="KAJ4824129.1"/>
    </source>
</evidence>
<gene>
    <name evidence="4" type="ORF">Tsubulata_041821</name>
</gene>
<keyword evidence="2" id="KW-0677">Repeat</keyword>
<comment type="similarity">
    <text evidence="1">Belongs to the PPR family. P subfamily.</text>
</comment>
<dbReference type="EMBL" id="JAKUCV010007262">
    <property type="protein sequence ID" value="KAJ4824129.1"/>
    <property type="molecule type" value="Genomic_DNA"/>
</dbReference>
<dbReference type="PANTHER" id="PTHR45717:SF13">
    <property type="entry name" value="OS02G0796400 PROTEIN"/>
    <property type="match status" value="1"/>
</dbReference>
<organism evidence="4 5">
    <name type="scientific">Turnera subulata</name>
    <dbReference type="NCBI Taxonomy" id="218843"/>
    <lineage>
        <taxon>Eukaryota</taxon>
        <taxon>Viridiplantae</taxon>
        <taxon>Streptophyta</taxon>
        <taxon>Embryophyta</taxon>
        <taxon>Tracheophyta</taxon>
        <taxon>Spermatophyta</taxon>
        <taxon>Magnoliopsida</taxon>
        <taxon>eudicotyledons</taxon>
        <taxon>Gunneridae</taxon>
        <taxon>Pentapetalae</taxon>
        <taxon>rosids</taxon>
        <taxon>fabids</taxon>
        <taxon>Malpighiales</taxon>
        <taxon>Passifloraceae</taxon>
        <taxon>Turnera</taxon>
    </lineage>
</organism>
<dbReference type="Gene3D" id="1.25.40.10">
    <property type="entry name" value="Tetratricopeptide repeat domain"/>
    <property type="match status" value="2"/>
</dbReference>
<proteinExistence type="inferred from homology"/>
<accession>A0A9Q0J0U6</accession>
<name>A0A9Q0J0U6_9ROSI</name>
<dbReference type="GO" id="GO:0003729">
    <property type="term" value="F:mRNA binding"/>
    <property type="evidence" value="ECO:0007669"/>
    <property type="project" value="UniProtKB-ARBA"/>
</dbReference>
<dbReference type="Proteomes" id="UP001141552">
    <property type="component" value="Unassembled WGS sequence"/>
</dbReference>
<keyword evidence="5" id="KW-1185">Reference proteome</keyword>
<reference evidence="4" key="2">
    <citation type="journal article" date="2023" name="Plants (Basel)">
        <title>Annotation of the Turnera subulata (Passifloraceae) Draft Genome Reveals the S-Locus Evolved after the Divergence of Turneroideae from Passifloroideae in a Stepwise Manner.</title>
        <authorList>
            <person name="Henning P.M."/>
            <person name="Roalson E.H."/>
            <person name="Mir W."/>
            <person name="McCubbin A.G."/>
            <person name="Shore J.S."/>
        </authorList>
    </citation>
    <scope>NUCLEOTIDE SEQUENCE</scope>
    <source>
        <strain evidence="4">F60SS</strain>
    </source>
</reference>
<dbReference type="InterPro" id="IPR011990">
    <property type="entry name" value="TPR-like_helical_dom_sf"/>
</dbReference>
<dbReference type="NCBIfam" id="TIGR00756">
    <property type="entry name" value="PPR"/>
    <property type="match status" value="1"/>
</dbReference>
<reference evidence="4" key="1">
    <citation type="submission" date="2022-02" db="EMBL/GenBank/DDBJ databases">
        <authorList>
            <person name="Henning P.M."/>
            <person name="McCubbin A.G."/>
            <person name="Shore J.S."/>
        </authorList>
    </citation>
    <scope>NUCLEOTIDE SEQUENCE</scope>
    <source>
        <strain evidence="4">F60SS</strain>
        <tissue evidence="4">Leaves</tissue>
    </source>
</reference>
<dbReference type="PROSITE" id="PS51375">
    <property type="entry name" value="PPR"/>
    <property type="match status" value="2"/>
</dbReference>
<evidence type="ECO:0000313" key="5">
    <source>
        <dbReference type="Proteomes" id="UP001141552"/>
    </source>
</evidence>
<evidence type="ECO:0000256" key="2">
    <source>
        <dbReference type="ARBA" id="ARBA00022737"/>
    </source>
</evidence>
<feature type="repeat" description="PPR" evidence="3">
    <location>
        <begin position="367"/>
        <end position="401"/>
    </location>
</feature>
<dbReference type="OrthoDB" id="1146105at2759"/>
<dbReference type="Pfam" id="PF01535">
    <property type="entry name" value="PPR"/>
    <property type="match status" value="4"/>
</dbReference>
<evidence type="ECO:0000256" key="3">
    <source>
        <dbReference type="PROSITE-ProRule" id="PRU00708"/>
    </source>
</evidence>
<dbReference type="AlphaFoldDB" id="A0A9Q0J0U6"/>
<dbReference type="PANTHER" id="PTHR45717">
    <property type="entry name" value="OS12G0527900 PROTEIN"/>
    <property type="match status" value="1"/>
</dbReference>
<protein>
    <recommendedName>
        <fullName evidence="6">Pentacotripeptide-repeat region of PRORP domain-containing protein</fullName>
    </recommendedName>
</protein>
<dbReference type="GO" id="GO:0005739">
    <property type="term" value="C:mitochondrion"/>
    <property type="evidence" value="ECO:0007669"/>
    <property type="project" value="TreeGrafter"/>
</dbReference>
<dbReference type="InterPro" id="IPR002885">
    <property type="entry name" value="PPR_rpt"/>
</dbReference>